<protein>
    <recommendedName>
        <fullName evidence="3">NADH-quinone oxidoreductase subunit C</fullName>
        <ecNumber evidence="3">7.1.1.-</ecNumber>
    </recommendedName>
    <alternativeName>
        <fullName evidence="3">NADH dehydrogenase I subunit C</fullName>
    </alternativeName>
    <alternativeName>
        <fullName evidence="3">NDH-1 subunit C</fullName>
    </alternativeName>
</protein>
<evidence type="ECO:0000256" key="1">
    <source>
        <dbReference type="ARBA" id="ARBA00007569"/>
    </source>
</evidence>
<dbReference type="GO" id="GO:0005886">
    <property type="term" value="C:plasma membrane"/>
    <property type="evidence" value="ECO:0007669"/>
    <property type="project" value="UniProtKB-SubCell"/>
</dbReference>
<comment type="subcellular location">
    <subcellularLocation>
        <location evidence="3">Cell membrane</location>
        <topology evidence="3">Peripheral membrane protein</topology>
        <orientation evidence="3">Cytoplasmic side</orientation>
    </subcellularLocation>
</comment>
<feature type="domain" description="NADH:ubiquinone oxidoreductase 30kDa subunit" evidence="4">
    <location>
        <begin position="44"/>
        <end position="164"/>
    </location>
</feature>
<keyword evidence="3" id="KW-1003">Cell membrane</keyword>
<sequence length="218" mass="25026">MADAETKTEAAPPPPSPLEQLGQAVATIRGIAGWRIERDELIATADRDSLLAVMLTLRDDPRFAFEQVMDICGVDWLERAERFDVVYNLLSVSLNHRLRVIVTTDEKAPVPSVHTVWPAATWWERECWDLFGVVFSGQPDLRRILTDYGFEGHPLRKDFPLTGYVEVRYDEERKQVVYEPVKLTQDWRSFDFLSPWEGVTTLPGDEKVYTERSEQAKG</sequence>
<dbReference type="PANTHER" id="PTHR10884:SF14">
    <property type="entry name" value="NADH DEHYDROGENASE [UBIQUINONE] IRON-SULFUR PROTEIN 3, MITOCHONDRIAL"/>
    <property type="match status" value="1"/>
</dbReference>
<dbReference type="NCBIfam" id="TIGR01961">
    <property type="entry name" value="NuoC_fam"/>
    <property type="match status" value="1"/>
</dbReference>
<dbReference type="GO" id="GO:0048038">
    <property type="term" value="F:quinone binding"/>
    <property type="evidence" value="ECO:0007669"/>
    <property type="project" value="UniProtKB-KW"/>
</dbReference>
<evidence type="ECO:0000313" key="5">
    <source>
        <dbReference type="EMBL" id="PPQ35130.1"/>
    </source>
</evidence>
<dbReference type="Proteomes" id="UP000239724">
    <property type="component" value="Unassembled WGS sequence"/>
</dbReference>
<dbReference type="NCBIfam" id="NF004733">
    <property type="entry name" value="PRK06074.1-5"/>
    <property type="match status" value="1"/>
</dbReference>
<keyword evidence="2 3" id="KW-0813">Transport</keyword>
<dbReference type="OrthoDB" id="9803286at2"/>
<proteinExistence type="inferred from homology"/>
<dbReference type="GO" id="GO:0050136">
    <property type="term" value="F:NADH dehydrogenase (quinone) (non-electrogenic) activity"/>
    <property type="evidence" value="ECO:0007669"/>
    <property type="project" value="UniProtKB-UniRule"/>
</dbReference>
<dbReference type="Pfam" id="PF00329">
    <property type="entry name" value="Complex1_30kDa"/>
    <property type="match status" value="1"/>
</dbReference>
<keyword evidence="3" id="KW-1278">Translocase</keyword>
<comment type="catalytic activity">
    <reaction evidence="3">
        <text>a quinone + NADH + 5 H(+)(in) = a quinol + NAD(+) + 4 H(+)(out)</text>
        <dbReference type="Rhea" id="RHEA:57888"/>
        <dbReference type="ChEBI" id="CHEBI:15378"/>
        <dbReference type="ChEBI" id="CHEBI:24646"/>
        <dbReference type="ChEBI" id="CHEBI:57540"/>
        <dbReference type="ChEBI" id="CHEBI:57945"/>
        <dbReference type="ChEBI" id="CHEBI:132124"/>
    </reaction>
</comment>
<evidence type="ECO:0000256" key="3">
    <source>
        <dbReference type="HAMAP-Rule" id="MF_01357"/>
    </source>
</evidence>
<keyword evidence="3" id="KW-0830">Ubiquinone</keyword>
<keyword evidence="3" id="KW-0874">Quinone</keyword>
<dbReference type="PANTHER" id="PTHR10884">
    <property type="entry name" value="NADH DEHYDROGENASE UBIQUINONE IRON-SULFUR PROTEIN 3"/>
    <property type="match status" value="1"/>
</dbReference>
<comment type="subunit">
    <text evidence="3">NDH-1 is composed of 14 different subunits. Subunits NuoB, C, D, E, F, and G constitute the peripheral sector of the complex.</text>
</comment>
<dbReference type="EMBL" id="NHRY01000078">
    <property type="protein sequence ID" value="PPQ35130.1"/>
    <property type="molecule type" value="Genomic_DNA"/>
</dbReference>
<dbReference type="EC" id="7.1.1.-" evidence="3"/>
<keyword evidence="6" id="KW-1185">Reference proteome</keyword>
<dbReference type="RefSeq" id="WP_104518470.1">
    <property type="nucleotide sequence ID" value="NZ_NHRY01000078.1"/>
</dbReference>
<comment type="caution">
    <text evidence="5">The sequence shown here is derived from an EMBL/GenBank/DDBJ whole genome shotgun (WGS) entry which is preliminary data.</text>
</comment>
<dbReference type="HAMAP" id="MF_01357">
    <property type="entry name" value="NDH1_NuoC"/>
    <property type="match status" value="1"/>
</dbReference>
<name>A0A2S6NJT2_RHOGL</name>
<evidence type="ECO:0000256" key="2">
    <source>
        <dbReference type="ARBA" id="ARBA00022448"/>
    </source>
</evidence>
<evidence type="ECO:0000259" key="4">
    <source>
        <dbReference type="Pfam" id="PF00329"/>
    </source>
</evidence>
<gene>
    <name evidence="3" type="primary">nuoC</name>
    <name evidence="5" type="ORF">CCS01_08765</name>
</gene>
<dbReference type="GO" id="GO:0008137">
    <property type="term" value="F:NADH dehydrogenase (ubiquinone) activity"/>
    <property type="evidence" value="ECO:0007669"/>
    <property type="project" value="InterPro"/>
</dbReference>
<dbReference type="InterPro" id="IPR001268">
    <property type="entry name" value="NADH_UbQ_OxRdtase_30kDa_su"/>
</dbReference>
<dbReference type="SUPFAM" id="SSF143243">
    <property type="entry name" value="Nqo5-like"/>
    <property type="match status" value="1"/>
</dbReference>
<comment type="similarity">
    <text evidence="1 3">Belongs to the complex I 30 kDa subunit family.</text>
</comment>
<dbReference type="InterPro" id="IPR010218">
    <property type="entry name" value="NADH_DH_suC"/>
</dbReference>
<comment type="function">
    <text evidence="3">NDH-1 shuttles electrons from NADH, via FMN and iron-sulfur (Fe-S) centers, to quinones in the respiratory chain. The immediate electron acceptor for the enzyme in this species is believed to be ubiquinone. Couples the redox reaction to proton translocation (for every two electrons transferred, four hydrogen ions are translocated across the cytoplasmic membrane), and thus conserves the redox energy in a proton gradient.</text>
</comment>
<dbReference type="InterPro" id="IPR037232">
    <property type="entry name" value="NADH_quin_OxRdtase_su_C/D-like"/>
</dbReference>
<reference evidence="5 6" key="1">
    <citation type="journal article" date="2018" name="Arch. Microbiol.">
        <title>New insights into the metabolic potential of the phototrophic purple bacterium Rhodopila globiformis DSM 161(T) from its draft genome sequence and evidence for a vanadium-dependent nitrogenase.</title>
        <authorList>
            <person name="Imhoff J.F."/>
            <person name="Rahn T."/>
            <person name="Kunzel S."/>
            <person name="Neulinger S.C."/>
        </authorList>
    </citation>
    <scope>NUCLEOTIDE SEQUENCE [LARGE SCALE GENOMIC DNA]</scope>
    <source>
        <strain evidence="5 6">DSM 161</strain>
    </source>
</reference>
<keyword evidence="3" id="KW-0472">Membrane</keyword>
<organism evidence="5 6">
    <name type="scientific">Rhodopila globiformis</name>
    <name type="common">Rhodopseudomonas globiformis</name>
    <dbReference type="NCBI Taxonomy" id="1071"/>
    <lineage>
        <taxon>Bacteria</taxon>
        <taxon>Pseudomonadati</taxon>
        <taxon>Pseudomonadota</taxon>
        <taxon>Alphaproteobacteria</taxon>
        <taxon>Acetobacterales</taxon>
        <taxon>Acetobacteraceae</taxon>
        <taxon>Rhodopila</taxon>
    </lineage>
</organism>
<evidence type="ECO:0000313" key="6">
    <source>
        <dbReference type="Proteomes" id="UP000239724"/>
    </source>
</evidence>
<keyword evidence="3" id="KW-0520">NAD</keyword>
<dbReference type="Gene3D" id="3.30.460.80">
    <property type="entry name" value="NADH:ubiquinone oxidoreductase, 30kDa subunit"/>
    <property type="match status" value="1"/>
</dbReference>
<accession>A0A2S6NJT2</accession>
<dbReference type="AlphaFoldDB" id="A0A2S6NJT2"/>